<dbReference type="RefSeq" id="WP_344119262.1">
    <property type="nucleotide sequence ID" value="NZ_BAAABW010000021.1"/>
</dbReference>
<name>A0ABP3GXT9_9ACTN</name>
<sequence>MDSLDHLRVEDTPDFEHVVQQALHFPEIRDAVRGGTAPVSAEQLRTMALRARAEIAATAADEYRAYLRTRTTAPQDPPPPAPGGRSVPGFGGGLLGALGVLVPTLAAVAAAAFLLLGYGLRLTGTQEHLADGLVTAGWTTAVVAATTAAAAAAALLVSAVRQRSAPDDEAQPEAETAVARSRQAWQQALLERGVLPFLHSALQEPRHSP</sequence>
<gene>
    <name evidence="2" type="ORF">GCM10010319_38310</name>
</gene>
<dbReference type="EMBL" id="BAAABW010000021">
    <property type="protein sequence ID" value="GAA0357445.1"/>
    <property type="molecule type" value="Genomic_DNA"/>
</dbReference>
<protein>
    <submittedName>
        <fullName evidence="2">Membrane protein</fullName>
    </submittedName>
</protein>
<keyword evidence="1" id="KW-1133">Transmembrane helix</keyword>
<feature type="transmembrane region" description="Helical" evidence="1">
    <location>
        <begin position="136"/>
        <end position="157"/>
    </location>
</feature>
<accession>A0ABP3GXT9</accession>
<evidence type="ECO:0000256" key="1">
    <source>
        <dbReference type="SAM" id="Phobius"/>
    </source>
</evidence>
<dbReference type="Proteomes" id="UP001500063">
    <property type="component" value="Unassembled WGS sequence"/>
</dbReference>
<organism evidence="2 3">
    <name type="scientific">Streptomyces blastmyceticus</name>
    <dbReference type="NCBI Taxonomy" id="68180"/>
    <lineage>
        <taxon>Bacteria</taxon>
        <taxon>Bacillati</taxon>
        <taxon>Actinomycetota</taxon>
        <taxon>Actinomycetes</taxon>
        <taxon>Kitasatosporales</taxon>
        <taxon>Streptomycetaceae</taxon>
        <taxon>Streptomyces</taxon>
    </lineage>
</organism>
<feature type="transmembrane region" description="Helical" evidence="1">
    <location>
        <begin position="94"/>
        <end position="116"/>
    </location>
</feature>
<keyword evidence="1" id="KW-0812">Transmembrane</keyword>
<reference evidence="3" key="1">
    <citation type="journal article" date="2019" name="Int. J. Syst. Evol. Microbiol.">
        <title>The Global Catalogue of Microorganisms (GCM) 10K type strain sequencing project: providing services to taxonomists for standard genome sequencing and annotation.</title>
        <authorList>
            <consortium name="The Broad Institute Genomics Platform"/>
            <consortium name="The Broad Institute Genome Sequencing Center for Infectious Disease"/>
            <person name="Wu L."/>
            <person name="Ma J."/>
        </authorList>
    </citation>
    <scope>NUCLEOTIDE SEQUENCE [LARGE SCALE GENOMIC DNA]</scope>
    <source>
        <strain evidence="3">JCM 4565</strain>
    </source>
</reference>
<keyword evidence="3" id="KW-1185">Reference proteome</keyword>
<evidence type="ECO:0000313" key="3">
    <source>
        <dbReference type="Proteomes" id="UP001500063"/>
    </source>
</evidence>
<proteinExistence type="predicted"/>
<keyword evidence="1" id="KW-0472">Membrane</keyword>
<comment type="caution">
    <text evidence="2">The sequence shown here is derived from an EMBL/GenBank/DDBJ whole genome shotgun (WGS) entry which is preliminary data.</text>
</comment>
<evidence type="ECO:0000313" key="2">
    <source>
        <dbReference type="EMBL" id="GAA0357445.1"/>
    </source>
</evidence>